<evidence type="ECO:0000256" key="7">
    <source>
        <dbReference type="ARBA" id="ARBA00022697"/>
    </source>
</evidence>
<keyword evidence="8" id="KW-0521">NADP</keyword>
<evidence type="ECO:0000256" key="2">
    <source>
        <dbReference type="ARBA" id="ARBA00005062"/>
    </source>
</evidence>
<dbReference type="UniPathway" id="UPA00051">
    <property type="reaction ID" value="UER00465"/>
</dbReference>
<dbReference type="EMBL" id="JAABLQ010000001">
    <property type="protein sequence ID" value="NBN78138.1"/>
    <property type="molecule type" value="Genomic_DNA"/>
</dbReference>
<evidence type="ECO:0000313" key="12">
    <source>
        <dbReference type="EMBL" id="NBN78138.1"/>
    </source>
</evidence>
<dbReference type="InterPro" id="IPR005106">
    <property type="entry name" value="Asp/hSer_DH_NAD-bd"/>
</dbReference>
<evidence type="ECO:0000256" key="5">
    <source>
        <dbReference type="ARBA" id="ARBA00013376"/>
    </source>
</evidence>
<dbReference type="Gene3D" id="3.40.50.720">
    <property type="entry name" value="NAD(P)-binding Rossmann-like Domain"/>
    <property type="match status" value="1"/>
</dbReference>
<dbReference type="Gene3D" id="3.30.360.10">
    <property type="entry name" value="Dihydrodipicolinate Reductase, domain 2"/>
    <property type="match status" value="1"/>
</dbReference>
<evidence type="ECO:0000313" key="13">
    <source>
        <dbReference type="Proteomes" id="UP000586722"/>
    </source>
</evidence>
<evidence type="ECO:0000256" key="6">
    <source>
        <dbReference type="ARBA" id="ARBA00022605"/>
    </source>
</evidence>
<evidence type="ECO:0000256" key="10">
    <source>
        <dbReference type="ARBA" id="ARBA00023167"/>
    </source>
</evidence>
<sequence>MASALRLGVAGLGTVGASLVRLLTKNGAALARKCGRPVVLTAVSARDRTRDRGVDLSGFTWFDDPVELARSGEIDVFVELIGGASGPAEASVRAAIASGKHVVTANKALLARHGVELAGLAERAGVSLNYEAAVAGGIPIVKTLREAMAGNSVARVYGILNGTCNYILTRMEREGLSFAECLADAQRLGYAEADPTFDIEGNDTAHKLALLTSLAFGCKISADDIYLEGITSITTADIRAADELGYRIKLLGVAQKTDSGIEQRVHPTMVPKSSAIARIDGVLNAVAVDGDFVGEIVLVGPGAGGDATASSVASDIADIARGDVAPALGSPSDELVDYTRAGMRRHEGGYYIRLSVFDRPGAFATIARAMADANISLESIVQRRAEAPGLSDRGAGEGTEPQPVILITYETTEAAVKEALEAIVARGVVADAPQMIRIEKLA</sequence>
<dbReference type="InterPro" id="IPR045865">
    <property type="entry name" value="ACT-like_dom_sf"/>
</dbReference>
<dbReference type="FunFam" id="3.30.360.10:FF:000005">
    <property type="entry name" value="Homoserine dehydrogenase"/>
    <property type="match status" value="1"/>
</dbReference>
<dbReference type="Pfam" id="PF01842">
    <property type="entry name" value="ACT"/>
    <property type="match status" value="1"/>
</dbReference>
<dbReference type="InterPro" id="IPR016204">
    <property type="entry name" value="HDH"/>
</dbReference>
<dbReference type="GO" id="GO:0009086">
    <property type="term" value="P:methionine biosynthetic process"/>
    <property type="evidence" value="ECO:0007669"/>
    <property type="project" value="UniProtKB-KW"/>
</dbReference>
<comment type="similarity">
    <text evidence="3 11">Belongs to the homoserine dehydrogenase family.</text>
</comment>
<gene>
    <name evidence="12" type="ORF">GWI72_07655</name>
</gene>
<dbReference type="RefSeq" id="WP_161673464.1">
    <property type="nucleotide sequence ID" value="NZ_JAABLP010000001.1"/>
</dbReference>
<dbReference type="SUPFAM" id="SSF55347">
    <property type="entry name" value="Glyceraldehyde-3-phosphate dehydrogenase-like, C-terminal domain"/>
    <property type="match status" value="1"/>
</dbReference>
<organism evidence="12 13">
    <name type="scientific">Pannonibacter tanglangensis</name>
    <dbReference type="NCBI Taxonomy" id="2750084"/>
    <lineage>
        <taxon>Bacteria</taxon>
        <taxon>Pseudomonadati</taxon>
        <taxon>Pseudomonadota</taxon>
        <taxon>Alphaproteobacteria</taxon>
        <taxon>Hyphomicrobiales</taxon>
        <taxon>Stappiaceae</taxon>
        <taxon>Pannonibacter</taxon>
    </lineage>
</organism>
<evidence type="ECO:0000256" key="1">
    <source>
        <dbReference type="ARBA" id="ARBA00005056"/>
    </source>
</evidence>
<dbReference type="SUPFAM" id="SSF55021">
    <property type="entry name" value="ACT-like"/>
    <property type="match status" value="1"/>
</dbReference>
<keyword evidence="9 12" id="KW-0560">Oxidoreductase</keyword>
<comment type="pathway">
    <text evidence="2">Amino-acid biosynthesis; L-methionine biosynthesis via de novo pathway; L-homoserine from L-aspartate: step 3/3.</text>
</comment>
<name>A0A7X5F1N6_9HYPH</name>
<comment type="pathway">
    <text evidence="1">Amino-acid biosynthesis; L-threonine biosynthesis; L-threonine from L-aspartate: step 3/5.</text>
</comment>
<protein>
    <recommendedName>
        <fullName evidence="5">Homoserine dehydrogenase</fullName>
        <ecNumber evidence="4">1.1.1.3</ecNumber>
    </recommendedName>
</protein>
<evidence type="ECO:0000256" key="4">
    <source>
        <dbReference type="ARBA" id="ARBA00013213"/>
    </source>
</evidence>
<reference evidence="13" key="1">
    <citation type="submission" date="2020-01" db="EMBL/GenBank/DDBJ databases">
        <authorList>
            <person name="Fang Y."/>
            <person name="Sun R."/>
            <person name="Nie L."/>
            <person name="He J."/>
            <person name="Hao L."/>
            <person name="Wang L."/>
            <person name="Su S."/>
            <person name="Lv E."/>
            <person name="Zhang Z."/>
            <person name="Xie R."/>
            <person name="Liu H."/>
        </authorList>
    </citation>
    <scope>NUCLEOTIDE SEQUENCE [LARGE SCALE GENOMIC DNA]</scope>
    <source>
        <strain evidence="13">XCT-53</strain>
    </source>
</reference>
<dbReference type="SUPFAM" id="SSF51735">
    <property type="entry name" value="NAD(P)-binding Rossmann-fold domains"/>
    <property type="match status" value="1"/>
</dbReference>
<proteinExistence type="inferred from homology"/>
<evidence type="ECO:0000256" key="9">
    <source>
        <dbReference type="ARBA" id="ARBA00023002"/>
    </source>
</evidence>
<dbReference type="Proteomes" id="UP000586722">
    <property type="component" value="Unassembled WGS sequence"/>
</dbReference>
<dbReference type="UniPathway" id="UPA00050">
    <property type="reaction ID" value="UER00063"/>
</dbReference>
<dbReference type="PROSITE" id="PS51671">
    <property type="entry name" value="ACT"/>
    <property type="match status" value="1"/>
</dbReference>
<keyword evidence="6" id="KW-0028">Amino-acid biosynthesis</keyword>
<evidence type="ECO:0000256" key="11">
    <source>
        <dbReference type="RuleBase" id="RU004171"/>
    </source>
</evidence>
<dbReference type="PIRSF" id="PIRSF000098">
    <property type="entry name" value="Homoser_dehydrog"/>
    <property type="match status" value="1"/>
</dbReference>
<dbReference type="InterPro" id="IPR036291">
    <property type="entry name" value="NAD(P)-bd_dom_sf"/>
</dbReference>
<dbReference type="InterPro" id="IPR002912">
    <property type="entry name" value="ACT_dom"/>
</dbReference>
<dbReference type="GO" id="GO:0009088">
    <property type="term" value="P:threonine biosynthetic process"/>
    <property type="evidence" value="ECO:0007669"/>
    <property type="project" value="UniProtKB-UniPathway"/>
</dbReference>
<keyword evidence="13" id="KW-1185">Reference proteome</keyword>
<dbReference type="PANTHER" id="PTHR43331:SF1">
    <property type="entry name" value="HOMOSERINE DEHYDROGENASE"/>
    <property type="match status" value="1"/>
</dbReference>
<evidence type="ECO:0000256" key="3">
    <source>
        <dbReference type="ARBA" id="ARBA00006753"/>
    </source>
</evidence>
<keyword evidence="10" id="KW-0486">Methionine biosynthesis</keyword>
<dbReference type="Pfam" id="PF00742">
    <property type="entry name" value="Homoserine_dh"/>
    <property type="match status" value="1"/>
</dbReference>
<dbReference type="InterPro" id="IPR001342">
    <property type="entry name" value="HDH_cat"/>
</dbReference>
<comment type="caution">
    <text evidence="12">The sequence shown here is derived from an EMBL/GenBank/DDBJ whole genome shotgun (WGS) entry which is preliminary data.</text>
</comment>
<accession>A0A7X5F1N6</accession>
<dbReference type="NCBIfam" id="NF004976">
    <property type="entry name" value="PRK06349.1"/>
    <property type="match status" value="1"/>
</dbReference>
<dbReference type="EC" id="1.1.1.3" evidence="4"/>
<dbReference type="InterPro" id="IPR019811">
    <property type="entry name" value="HDH_CS"/>
</dbReference>
<dbReference type="PANTHER" id="PTHR43331">
    <property type="entry name" value="HOMOSERINE DEHYDROGENASE"/>
    <property type="match status" value="1"/>
</dbReference>
<dbReference type="Gene3D" id="3.30.70.260">
    <property type="match status" value="1"/>
</dbReference>
<dbReference type="AlphaFoldDB" id="A0A7X5F1N6"/>
<dbReference type="GO" id="GO:0050661">
    <property type="term" value="F:NADP binding"/>
    <property type="evidence" value="ECO:0007669"/>
    <property type="project" value="InterPro"/>
</dbReference>
<dbReference type="GO" id="GO:0004412">
    <property type="term" value="F:homoserine dehydrogenase activity"/>
    <property type="evidence" value="ECO:0007669"/>
    <property type="project" value="UniProtKB-EC"/>
</dbReference>
<dbReference type="CDD" id="cd04881">
    <property type="entry name" value="ACT_HSDH-Hom"/>
    <property type="match status" value="1"/>
</dbReference>
<evidence type="ECO:0000256" key="8">
    <source>
        <dbReference type="ARBA" id="ARBA00022857"/>
    </source>
</evidence>
<keyword evidence="7" id="KW-0791">Threonine biosynthesis</keyword>
<dbReference type="PROSITE" id="PS01042">
    <property type="entry name" value="HOMOSER_DHGENASE"/>
    <property type="match status" value="1"/>
</dbReference>
<dbReference type="Pfam" id="PF03447">
    <property type="entry name" value="NAD_binding_3"/>
    <property type="match status" value="1"/>
</dbReference>